<dbReference type="AlphaFoldDB" id="A0A819VHQ2"/>
<protein>
    <submittedName>
        <fullName evidence="1">Uncharacterized protein</fullName>
    </submittedName>
</protein>
<evidence type="ECO:0000313" key="2">
    <source>
        <dbReference type="Proteomes" id="UP000663844"/>
    </source>
</evidence>
<organism evidence="1 2">
    <name type="scientific">Adineta steineri</name>
    <dbReference type="NCBI Taxonomy" id="433720"/>
    <lineage>
        <taxon>Eukaryota</taxon>
        <taxon>Metazoa</taxon>
        <taxon>Spiralia</taxon>
        <taxon>Gnathifera</taxon>
        <taxon>Rotifera</taxon>
        <taxon>Eurotatoria</taxon>
        <taxon>Bdelloidea</taxon>
        <taxon>Adinetida</taxon>
        <taxon>Adinetidae</taxon>
        <taxon>Adineta</taxon>
    </lineage>
</organism>
<evidence type="ECO:0000313" key="1">
    <source>
        <dbReference type="EMBL" id="CAF4109809.1"/>
    </source>
</evidence>
<dbReference type="Proteomes" id="UP000663844">
    <property type="component" value="Unassembled WGS sequence"/>
</dbReference>
<proteinExistence type="predicted"/>
<dbReference type="EMBL" id="CAJOAZ010005700">
    <property type="protein sequence ID" value="CAF4109809.1"/>
    <property type="molecule type" value="Genomic_DNA"/>
</dbReference>
<feature type="non-terminal residue" evidence="1">
    <location>
        <position position="26"/>
    </location>
</feature>
<gene>
    <name evidence="1" type="ORF">OXD698_LOCUS35878</name>
</gene>
<sequence length="26" mass="2865">MGHLRTVCSSGINKSLIFGLSPYRDL</sequence>
<reference evidence="1" key="1">
    <citation type="submission" date="2021-02" db="EMBL/GenBank/DDBJ databases">
        <authorList>
            <person name="Nowell W R."/>
        </authorList>
    </citation>
    <scope>NUCLEOTIDE SEQUENCE</scope>
</reference>
<accession>A0A819VHQ2</accession>
<comment type="caution">
    <text evidence="1">The sequence shown here is derived from an EMBL/GenBank/DDBJ whole genome shotgun (WGS) entry which is preliminary data.</text>
</comment>
<name>A0A819VHQ2_9BILA</name>